<proteinExistence type="predicted"/>
<dbReference type="SUPFAM" id="SSF51735">
    <property type="entry name" value="NAD(P)-binding Rossmann-fold domains"/>
    <property type="match status" value="1"/>
</dbReference>
<dbReference type="Pfam" id="PF00106">
    <property type="entry name" value="adh_short"/>
    <property type="match status" value="1"/>
</dbReference>
<dbReference type="Proteomes" id="UP000700596">
    <property type="component" value="Unassembled WGS sequence"/>
</dbReference>
<dbReference type="Gene3D" id="3.40.50.720">
    <property type="entry name" value="NAD(P)-binding Rossmann-like Domain"/>
    <property type="match status" value="1"/>
</dbReference>
<evidence type="ECO:0000256" key="1">
    <source>
        <dbReference type="ARBA" id="ARBA00023002"/>
    </source>
</evidence>
<dbReference type="PANTHER" id="PTHR47534:SF3">
    <property type="entry name" value="ALCOHOL DEHYDROGENASE-LIKE C-TERMINAL DOMAIN-CONTAINING PROTEIN"/>
    <property type="match status" value="1"/>
</dbReference>
<keyword evidence="3" id="KW-1185">Reference proteome</keyword>
<dbReference type="GO" id="GO:0016491">
    <property type="term" value="F:oxidoreductase activity"/>
    <property type="evidence" value="ECO:0007669"/>
    <property type="project" value="UniProtKB-KW"/>
</dbReference>
<evidence type="ECO:0000313" key="3">
    <source>
        <dbReference type="Proteomes" id="UP000700596"/>
    </source>
</evidence>
<dbReference type="PANTHER" id="PTHR47534">
    <property type="entry name" value="YALI0E05731P"/>
    <property type="match status" value="1"/>
</dbReference>
<dbReference type="EMBL" id="JAGMWT010000002">
    <property type="protein sequence ID" value="KAH7136101.1"/>
    <property type="molecule type" value="Genomic_DNA"/>
</dbReference>
<dbReference type="AlphaFoldDB" id="A0A9P9EFC9"/>
<evidence type="ECO:0000313" key="2">
    <source>
        <dbReference type="EMBL" id="KAH7136101.1"/>
    </source>
</evidence>
<keyword evidence="1" id="KW-0560">Oxidoreductase</keyword>
<dbReference type="InterPro" id="IPR002347">
    <property type="entry name" value="SDR_fam"/>
</dbReference>
<dbReference type="InterPro" id="IPR052228">
    <property type="entry name" value="Sec_Metab_Biosynth_Oxidored"/>
</dbReference>
<gene>
    <name evidence="2" type="ORF">B0J11DRAFT_519952</name>
</gene>
<accession>A0A9P9EFC9</accession>
<reference evidence="2" key="1">
    <citation type="journal article" date="2021" name="Nat. Commun.">
        <title>Genetic determinants of endophytism in the Arabidopsis root mycobiome.</title>
        <authorList>
            <person name="Mesny F."/>
            <person name="Miyauchi S."/>
            <person name="Thiergart T."/>
            <person name="Pickel B."/>
            <person name="Atanasova L."/>
            <person name="Karlsson M."/>
            <person name="Huettel B."/>
            <person name="Barry K.W."/>
            <person name="Haridas S."/>
            <person name="Chen C."/>
            <person name="Bauer D."/>
            <person name="Andreopoulos W."/>
            <person name="Pangilinan J."/>
            <person name="LaButti K."/>
            <person name="Riley R."/>
            <person name="Lipzen A."/>
            <person name="Clum A."/>
            <person name="Drula E."/>
            <person name="Henrissat B."/>
            <person name="Kohler A."/>
            <person name="Grigoriev I.V."/>
            <person name="Martin F.M."/>
            <person name="Hacquard S."/>
        </authorList>
    </citation>
    <scope>NUCLEOTIDE SEQUENCE</scope>
    <source>
        <strain evidence="2">MPI-CAGE-CH-0243</strain>
    </source>
</reference>
<name>A0A9P9EFC9_9PLEO</name>
<protein>
    <recommendedName>
        <fullName evidence="4">Short-chain dehydrogenase/reductase</fullName>
    </recommendedName>
</protein>
<organism evidence="2 3">
    <name type="scientific">Dendryphion nanum</name>
    <dbReference type="NCBI Taxonomy" id="256645"/>
    <lineage>
        <taxon>Eukaryota</taxon>
        <taxon>Fungi</taxon>
        <taxon>Dikarya</taxon>
        <taxon>Ascomycota</taxon>
        <taxon>Pezizomycotina</taxon>
        <taxon>Dothideomycetes</taxon>
        <taxon>Pleosporomycetidae</taxon>
        <taxon>Pleosporales</taxon>
        <taxon>Torulaceae</taxon>
        <taxon>Dendryphion</taxon>
    </lineage>
</organism>
<dbReference type="OrthoDB" id="2898509at2759"/>
<evidence type="ECO:0008006" key="4">
    <source>
        <dbReference type="Google" id="ProtNLM"/>
    </source>
</evidence>
<comment type="caution">
    <text evidence="2">The sequence shown here is derived from an EMBL/GenBank/DDBJ whole genome shotgun (WGS) entry which is preliminary data.</text>
</comment>
<sequence>MVSLKEILASNARISESLPPGLVAVFAGATTGIGEATLKAFVQYAVEPKIYLLARTPASAERVVAECTKINPRANFIILKADLSSMRQTDRACKEITSKESAINLLSWSAGEIIIDRRITPEGLNEFFAAAYYGRILTIQNLLPLIQVASKTSPLARILNVAGGTKEGNIDTSDISGFRTPFHRLRGHFTSLITLALEKFAEQAPTVSFIHDYPGAVPSPLFDDVQGLLGMFLRTMSFIVITFLRSLVIIDPKESGERHVYLLTSGRYPPKEGGAVGLPLNDKDQVVKGSDVKVGSGTYSVGWNGEGPNLKAAKILERMRQDGTQELVWRHTIELIEKAKATTVDNVV</sequence>
<dbReference type="InterPro" id="IPR036291">
    <property type="entry name" value="NAD(P)-bd_dom_sf"/>
</dbReference>